<name>Q7U976_PARMW</name>
<evidence type="ECO:0000313" key="1">
    <source>
        <dbReference type="EMBL" id="CAE06897.1"/>
    </source>
</evidence>
<dbReference type="Proteomes" id="UP000001422">
    <property type="component" value="Chromosome"/>
</dbReference>
<evidence type="ECO:0000313" key="2">
    <source>
        <dbReference type="Proteomes" id="UP000001422"/>
    </source>
</evidence>
<dbReference type="EMBL" id="BX569690">
    <property type="protein sequence ID" value="CAE06897.1"/>
    <property type="molecule type" value="Genomic_DNA"/>
</dbReference>
<dbReference type="AlphaFoldDB" id="Q7U976"/>
<sequence length="137" mass="15885">MDCTQFTPGHVRVSSGYNCLFAWKRRVLHYRPPHQTKFQVAPKSSAILFRSLRDLSKPSRQTARARRGLRSLVSTTVDTGIIDRRSTTWTRQNAKQRLNLQKHRKQEMRSASGKYSWTTYNRSFFSYSLTTGAVVTN</sequence>
<keyword evidence="2" id="KW-1185">Reference proteome</keyword>
<accession>Q7U976</accession>
<reference evidence="1 2" key="1">
    <citation type="journal article" date="2003" name="Nature">
        <title>The genome of a motile marine Synechococcus.</title>
        <authorList>
            <person name="Palenik B."/>
            <person name="Brahamsha B."/>
            <person name="Larimer F."/>
            <person name="Land M."/>
            <person name="Hauser L."/>
            <person name="Chain P."/>
            <person name="Lamerdin J."/>
            <person name="Regala W."/>
            <person name="Allen E.A."/>
            <person name="McCarren J."/>
            <person name="Paulsen I."/>
            <person name="Dufresne A."/>
            <person name="Partensky F."/>
            <person name="Webb E."/>
            <person name="Waterbury J."/>
        </authorList>
    </citation>
    <scope>NUCLEOTIDE SEQUENCE [LARGE SCALE GENOMIC DNA]</scope>
    <source>
        <strain evidence="1 2">WH8102</strain>
    </source>
</reference>
<organism evidence="1 2">
    <name type="scientific">Parasynechococcus marenigrum (strain WH8102)</name>
    <dbReference type="NCBI Taxonomy" id="84588"/>
    <lineage>
        <taxon>Bacteria</taxon>
        <taxon>Bacillati</taxon>
        <taxon>Cyanobacteriota</taxon>
        <taxon>Cyanophyceae</taxon>
        <taxon>Synechococcales</taxon>
        <taxon>Prochlorococcaceae</taxon>
        <taxon>Parasynechococcus</taxon>
        <taxon>Parasynechococcus marenigrum</taxon>
    </lineage>
</organism>
<protein>
    <submittedName>
        <fullName evidence="1">Uncharacterized protein</fullName>
    </submittedName>
</protein>
<dbReference type="KEGG" id="syw:SYNW0382"/>
<dbReference type="HOGENOM" id="CLU_1864161_0_0_3"/>
<gene>
    <name evidence="1" type="ordered locus">SYNW0382</name>
</gene>
<proteinExistence type="predicted"/>